<sequence>MANDEHDTLAVTKHGALECRPPEDAQNGSYHWLQDSLGDFAPAKWAYGYWHVCGWATDTEPASEVARAGMTYVGPCIPPQETGERHG</sequence>
<comment type="caution">
    <text evidence="1">The sequence shown here is derived from an EMBL/GenBank/DDBJ whole genome shotgun (WGS) entry which is preliminary data.</text>
</comment>
<dbReference type="AlphaFoldDB" id="A0A0D6MPI3"/>
<protein>
    <submittedName>
        <fullName evidence="1">Uncharacterized protein</fullName>
    </submittedName>
</protein>
<keyword evidence="2" id="KW-1185">Reference proteome</keyword>
<reference evidence="1 2" key="1">
    <citation type="submission" date="2012-10" db="EMBL/GenBank/DDBJ databases">
        <title>Genome sequencing of Tanticharoenia sakaeratensis NBRC 103193.</title>
        <authorList>
            <person name="Azuma Y."/>
            <person name="Hadano H."/>
            <person name="Hirakawa H."/>
            <person name="Matsushita K."/>
        </authorList>
    </citation>
    <scope>NUCLEOTIDE SEQUENCE [LARGE SCALE GENOMIC DNA]</scope>
    <source>
        <strain evidence="1 2">NBRC 103193</strain>
    </source>
</reference>
<proteinExistence type="predicted"/>
<organism evidence="1 2">
    <name type="scientific">Tanticharoenia sakaeratensis NBRC 103193</name>
    <dbReference type="NCBI Taxonomy" id="1231623"/>
    <lineage>
        <taxon>Bacteria</taxon>
        <taxon>Pseudomonadati</taxon>
        <taxon>Pseudomonadota</taxon>
        <taxon>Alphaproteobacteria</taxon>
        <taxon>Acetobacterales</taxon>
        <taxon>Acetobacteraceae</taxon>
        <taxon>Tanticharoenia</taxon>
    </lineage>
</organism>
<name>A0A0D6MPI3_9PROT</name>
<gene>
    <name evidence="1" type="ORF">Tasa_041_003</name>
</gene>
<dbReference type="STRING" id="1231623.Tasa_041_003"/>
<evidence type="ECO:0000313" key="1">
    <source>
        <dbReference type="EMBL" id="GAN55208.1"/>
    </source>
</evidence>
<evidence type="ECO:0000313" key="2">
    <source>
        <dbReference type="Proteomes" id="UP000032679"/>
    </source>
</evidence>
<accession>A0A0D6MPI3</accession>
<dbReference type="EMBL" id="BALE01000041">
    <property type="protein sequence ID" value="GAN55208.1"/>
    <property type="molecule type" value="Genomic_DNA"/>
</dbReference>
<dbReference type="Proteomes" id="UP000032679">
    <property type="component" value="Unassembled WGS sequence"/>
</dbReference>